<accession>A0A1M7XZR1</accession>
<reference evidence="6 7" key="1">
    <citation type="submission" date="2016-12" db="EMBL/GenBank/DDBJ databases">
        <authorList>
            <person name="Song W.-J."/>
            <person name="Kurnit D.M."/>
        </authorList>
    </citation>
    <scope>NUCLEOTIDE SEQUENCE [LARGE SCALE GENOMIC DNA]</scope>
    <source>
        <strain evidence="6 7">DSM 12503</strain>
    </source>
</reference>
<evidence type="ECO:0000256" key="1">
    <source>
        <dbReference type="ARBA" id="ARBA00022491"/>
    </source>
</evidence>
<dbReference type="SUPFAM" id="SSF46955">
    <property type="entry name" value="Putative DNA-binding domain"/>
    <property type="match status" value="1"/>
</dbReference>
<dbReference type="Proteomes" id="UP000184612">
    <property type="component" value="Unassembled WGS sequence"/>
</dbReference>
<dbReference type="STRING" id="1121345.SAMN02745217_00699"/>
<evidence type="ECO:0000259" key="5">
    <source>
        <dbReference type="PROSITE" id="PS50937"/>
    </source>
</evidence>
<proteinExistence type="predicted"/>
<dbReference type="AlphaFoldDB" id="A0A1M7XZR1"/>
<dbReference type="CDD" id="cd01109">
    <property type="entry name" value="HTH_YyaN"/>
    <property type="match status" value="1"/>
</dbReference>
<dbReference type="InterPro" id="IPR047057">
    <property type="entry name" value="MerR_fam"/>
</dbReference>
<organism evidence="6 7">
    <name type="scientific">Anaerocolumna xylanovorans DSM 12503</name>
    <dbReference type="NCBI Taxonomy" id="1121345"/>
    <lineage>
        <taxon>Bacteria</taxon>
        <taxon>Bacillati</taxon>
        <taxon>Bacillota</taxon>
        <taxon>Clostridia</taxon>
        <taxon>Lachnospirales</taxon>
        <taxon>Lachnospiraceae</taxon>
        <taxon>Anaerocolumna</taxon>
    </lineage>
</organism>
<dbReference type="PANTHER" id="PTHR30204">
    <property type="entry name" value="REDOX-CYCLING DRUG-SENSING TRANSCRIPTIONAL ACTIVATOR SOXR"/>
    <property type="match status" value="1"/>
</dbReference>
<dbReference type="SMART" id="SM00422">
    <property type="entry name" value="HTH_MERR"/>
    <property type="match status" value="1"/>
</dbReference>
<dbReference type="GO" id="GO:0003700">
    <property type="term" value="F:DNA-binding transcription factor activity"/>
    <property type="evidence" value="ECO:0007669"/>
    <property type="project" value="InterPro"/>
</dbReference>
<dbReference type="Pfam" id="PF13411">
    <property type="entry name" value="MerR_1"/>
    <property type="match status" value="1"/>
</dbReference>
<protein>
    <submittedName>
        <fullName evidence="6">DNA-binding transcriptional regulator, MerR family</fullName>
    </submittedName>
</protein>
<evidence type="ECO:0000256" key="4">
    <source>
        <dbReference type="ARBA" id="ARBA00023163"/>
    </source>
</evidence>
<name>A0A1M7XZR1_9FIRM</name>
<evidence type="ECO:0000256" key="2">
    <source>
        <dbReference type="ARBA" id="ARBA00023015"/>
    </source>
</evidence>
<keyword evidence="3 6" id="KW-0238">DNA-binding</keyword>
<sequence length="131" mass="15447">MYTMKNVCDKLHIPYETLRYYCNEGLVPNVKRDHNNYRIFDDRDLNWLGSLQCLRKCGLSIKEIKEYLNLCLEGPSSIKIRKTILAVKKENLLKEIESIEESIVFIDYKQDFYDDVLAGKIKYTSNLISIE</sequence>
<evidence type="ECO:0000313" key="6">
    <source>
        <dbReference type="EMBL" id="SHO44720.1"/>
    </source>
</evidence>
<keyword evidence="1" id="KW-0678">Repressor</keyword>
<dbReference type="GO" id="GO:0003677">
    <property type="term" value="F:DNA binding"/>
    <property type="evidence" value="ECO:0007669"/>
    <property type="project" value="UniProtKB-KW"/>
</dbReference>
<keyword evidence="4" id="KW-0804">Transcription</keyword>
<dbReference type="OrthoDB" id="6160at2"/>
<dbReference type="Gene3D" id="1.10.1660.10">
    <property type="match status" value="1"/>
</dbReference>
<dbReference type="RefSeq" id="WP_073587379.1">
    <property type="nucleotide sequence ID" value="NZ_FRFD01000003.1"/>
</dbReference>
<dbReference type="InterPro" id="IPR000551">
    <property type="entry name" value="MerR-type_HTH_dom"/>
</dbReference>
<keyword evidence="2" id="KW-0805">Transcription regulation</keyword>
<evidence type="ECO:0000256" key="3">
    <source>
        <dbReference type="ARBA" id="ARBA00023125"/>
    </source>
</evidence>
<evidence type="ECO:0000313" key="7">
    <source>
        <dbReference type="Proteomes" id="UP000184612"/>
    </source>
</evidence>
<dbReference type="EMBL" id="FRFD01000003">
    <property type="protein sequence ID" value="SHO44720.1"/>
    <property type="molecule type" value="Genomic_DNA"/>
</dbReference>
<dbReference type="PANTHER" id="PTHR30204:SF69">
    <property type="entry name" value="MERR-FAMILY TRANSCRIPTIONAL REGULATOR"/>
    <property type="match status" value="1"/>
</dbReference>
<gene>
    <name evidence="6" type="ORF">SAMN02745217_00699</name>
</gene>
<dbReference type="InterPro" id="IPR009061">
    <property type="entry name" value="DNA-bd_dom_put_sf"/>
</dbReference>
<keyword evidence="7" id="KW-1185">Reference proteome</keyword>
<feature type="domain" description="HTH merR-type" evidence="5">
    <location>
        <begin position="1"/>
        <end position="70"/>
    </location>
</feature>
<dbReference type="PROSITE" id="PS50937">
    <property type="entry name" value="HTH_MERR_2"/>
    <property type="match status" value="1"/>
</dbReference>